<dbReference type="EMBL" id="JACCHT010000001">
    <property type="protein sequence ID" value="NYT26577.1"/>
    <property type="molecule type" value="Genomic_DNA"/>
</dbReference>
<gene>
    <name evidence="1" type="ORF">H0A76_00850</name>
</gene>
<name>A0A853EZF5_9GAMM</name>
<dbReference type="AlphaFoldDB" id="A0A853EZF5"/>
<evidence type="ECO:0000313" key="2">
    <source>
        <dbReference type="Proteomes" id="UP000568751"/>
    </source>
</evidence>
<accession>A0A853EZF5</accession>
<organism evidence="1 2">
    <name type="scientific">Candidatus Thiodubiliella endoseptemdiera</name>
    <dbReference type="NCBI Taxonomy" id="2738886"/>
    <lineage>
        <taxon>Bacteria</taxon>
        <taxon>Pseudomonadati</taxon>
        <taxon>Pseudomonadota</taxon>
        <taxon>Gammaproteobacteria</taxon>
        <taxon>Candidatus Pseudothioglobaceae</taxon>
        <taxon>Candidatus Thiodubiliella</taxon>
    </lineage>
</organism>
<reference evidence="1 2" key="1">
    <citation type="submission" date="2020-05" db="EMBL/GenBank/DDBJ databases">
        <title>Horizontal transmission and recombination maintain forever young bacterial symbiont genomes.</title>
        <authorList>
            <person name="Russell S.L."/>
            <person name="Pepper-Tunick E."/>
            <person name="Svedberg J."/>
            <person name="Byrne A."/>
            <person name="Ruelas Castillo J."/>
            <person name="Vollmers C."/>
            <person name="Beinart R.A."/>
            <person name="Corbett-Detig R."/>
        </authorList>
    </citation>
    <scope>NUCLEOTIDE SEQUENCE [LARGE SCALE GENOMIC DNA]</scope>
    <source>
        <strain evidence="1">455</strain>
    </source>
</reference>
<proteinExistence type="predicted"/>
<comment type="caution">
    <text evidence="1">The sequence shown here is derived from an EMBL/GenBank/DDBJ whole genome shotgun (WGS) entry which is preliminary data.</text>
</comment>
<protein>
    <submittedName>
        <fullName evidence="1">Uncharacterized protein</fullName>
    </submittedName>
</protein>
<sequence length="71" mass="7445">MLPLGLSIANFNKVAFWDNIDKTLFIKIDVADVSSAAALSDGTNADVAIVLNDTSDITALSDFSASNLILS</sequence>
<dbReference type="Proteomes" id="UP000568751">
    <property type="component" value="Unassembled WGS sequence"/>
</dbReference>
<evidence type="ECO:0000313" key="1">
    <source>
        <dbReference type="EMBL" id="NYT26577.1"/>
    </source>
</evidence>